<dbReference type="InterPro" id="IPR050341">
    <property type="entry name" value="PP1_catalytic_subunit"/>
</dbReference>
<dbReference type="GO" id="GO:0004722">
    <property type="term" value="F:protein serine/threonine phosphatase activity"/>
    <property type="evidence" value="ECO:0007669"/>
    <property type="project" value="UniProtKB-EC"/>
</dbReference>
<dbReference type="InterPro" id="IPR004843">
    <property type="entry name" value="Calcineurin-like_PHP"/>
</dbReference>
<comment type="catalytic activity">
    <reaction evidence="1">
        <text>O-phospho-L-threonyl-[protein] + H2O = L-threonyl-[protein] + phosphate</text>
        <dbReference type="Rhea" id="RHEA:47004"/>
        <dbReference type="Rhea" id="RHEA-COMP:11060"/>
        <dbReference type="Rhea" id="RHEA-COMP:11605"/>
        <dbReference type="ChEBI" id="CHEBI:15377"/>
        <dbReference type="ChEBI" id="CHEBI:30013"/>
        <dbReference type="ChEBI" id="CHEBI:43474"/>
        <dbReference type="ChEBI" id="CHEBI:61977"/>
        <dbReference type="EC" id="3.1.3.16"/>
    </reaction>
</comment>
<evidence type="ECO:0000256" key="1">
    <source>
        <dbReference type="RuleBase" id="RU004273"/>
    </source>
</evidence>
<dbReference type="GO" id="GO:0005737">
    <property type="term" value="C:cytoplasm"/>
    <property type="evidence" value="ECO:0007669"/>
    <property type="project" value="TreeGrafter"/>
</dbReference>
<dbReference type="InterPro" id="IPR029052">
    <property type="entry name" value="Metallo-depent_PP-like"/>
</dbReference>
<evidence type="ECO:0000313" key="4">
    <source>
        <dbReference type="EMBL" id="CAD5217315.1"/>
    </source>
</evidence>
<dbReference type="SMART" id="SM00156">
    <property type="entry name" value="PP2Ac"/>
    <property type="match status" value="1"/>
</dbReference>
<keyword evidence="1" id="KW-0378">Hydrolase</keyword>
<dbReference type="PANTHER" id="PTHR11668">
    <property type="entry name" value="SERINE/THREONINE PROTEIN PHOSPHATASE"/>
    <property type="match status" value="1"/>
</dbReference>
<proteinExistence type="inferred from homology"/>
<reference evidence="4" key="1">
    <citation type="submission" date="2020-09" db="EMBL/GenBank/DDBJ databases">
        <authorList>
            <person name="Kikuchi T."/>
        </authorList>
    </citation>
    <scope>NUCLEOTIDE SEQUENCE</scope>
    <source>
        <strain evidence="4">SH1</strain>
    </source>
</reference>
<dbReference type="PRINTS" id="PR00114">
    <property type="entry name" value="STPHPHTASE"/>
</dbReference>
<feature type="compositionally biased region" description="Polar residues" evidence="2">
    <location>
        <begin position="340"/>
        <end position="349"/>
    </location>
</feature>
<dbReference type="Pfam" id="PF00149">
    <property type="entry name" value="Metallophos"/>
    <property type="match status" value="1"/>
</dbReference>
<dbReference type="EC" id="3.1.3.16" evidence="1"/>
<dbReference type="AlphaFoldDB" id="A0A811KP98"/>
<dbReference type="InterPro" id="IPR006186">
    <property type="entry name" value="Ser/Thr-sp_prot-phosphatase"/>
</dbReference>
<evidence type="ECO:0000256" key="2">
    <source>
        <dbReference type="SAM" id="MobiDB-lite"/>
    </source>
</evidence>
<protein>
    <recommendedName>
        <fullName evidence="1">Serine/threonine-protein phosphatase</fullName>
        <ecNumber evidence="1">3.1.3.16</ecNumber>
    </recommendedName>
</protein>
<sequence>MSDDSDIQLNYYETPELHFQDLKTLVLECTEKFKAEPTLLKVNYPVMIVGDIHGQYKDLERILALPMAKNVELARDVKRIVFLGDYIDRGPASIPCLITLMLLKVKHPRSYSLLRGNHETEAVNGGCYGFKAELAERYKRIGEQNALFRLINDMFDYLPLAALVGKRILCMHGGISPHLTSLEAIDQIKRPISNIFSVPLAGDLLWSDPKHINTDFEPNPIRGVSVYFSEKAVQDTCKRLNLDFIVRAHQVMYNGYSFFAGVKMITVFSCPRCALDSKAAVMVITKKKEMGFAFLGPNKSDKLSTDKEFKEKFGYLDKLQQAEDIGGPPNPDRSEDTKGNDSNSASLNDSPKPKEVKKEVKPTKKAKHKSGKLGK</sequence>
<dbReference type="EMBL" id="CAJFCW020000003">
    <property type="protein sequence ID" value="CAG9107535.1"/>
    <property type="molecule type" value="Genomic_DNA"/>
</dbReference>
<dbReference type="EMBL" id="CAJFDH010000003">
    <property type="protein sequence ID" value="CAD5217315.1"/>
    <property type="molecule type" value="Genomic_DNA"/>
</dbReference>
<feature type="region of interest" description="Disordered" evidence="2">
    <location>
        <begin position="318"/>
        <end position="375"/>
    </location>
</feature>
<feature type="compositionally biased region" description="Basic and acidic residues" evidence="2">
    <location>
        <begin position="351"/>
        <end position="362"/>
    </location>
</feature>
<feature type="domain" description="Serine/threonine specific protein phosphatases" evidence="3">
    <location>
        <begin position="114"/>
        <end position="119"/>
    </location>
</feature>
<evidence type="ECO:0000313" key="5">
    <source>
        <dbReference type="Proteomes" id="UP000614601"/>
    </source>
</evidence>
<name>A0A811KP98_9BILA</name>
<dbReference type="OrthoDB" id="5840512at2759"/>
<comment type="caution">
    <text evidence="4">The sequence shown here is derived from an EMBL/GenBank/DDBJ whole genome shotgun (WGS) entry which is preliminary data.</text>
</comment>
<dbReference type="PANTHER" id="PTHR11668:SF491">
    <property type="entry name" value="SERINE_THREONINE-PROTEIN PHOSPHATASE"/>
    <property type="match status" value="1"/>
</dbReference>
<dbReference type="Proteomes" id="UP000783686">
    <property type="component" value="Unassembled WGS sequence"/>
</dbReference>
<dbReference type="SUPFAM" id="SSF56300">
    <property type="entry name" value="Metallo-dependent phosphatases"/>
    <property type="match status" value="1"/>
</dbReference>
<dbReference type="GO" id="GO:0005634">
    <property type="term" value="C:nucleus"/>
    <property type="evidence" value="ECO:0007669"/>
    <property type="project" value="TreeGrafter"/>
</dbReference>
<feature type="compositionally biased region" description="Basic residues" evidence="2">
    <location>
        <begin position="363"/>
        <end position="375"/>
    </location>
</feature>
<comment type="similarity">
    <text evidence="1">Belongs to the PPP phosphatase family.</text>
</comment>
<dbReference type="Proteomes" id="UP000614601">
    <property type="component" value="Unassembled WGS sequence"/>
</dbReference>
<gene>
    <name evidence="4" type="ORF">BOKJ2_LOCUS7026</name>
</gene>
<organism evidence="4 5">
    <name type="scientific">Bursaphelenchus okinawaensis</name>
    <dbReference type="NCBI Taxonomy" id="465554"/>
    <lineage>
        <taxon>Eukaryota</taxon>
        <taxon>Metazoa</taxon>
        <taxon>Ecdysozoa</taxon>
        <taxon>Nematoda</taxon>
        <taxon>Chromadorea</taxon>
        <taxon>Rhabditida</taxon>
        <taxon>Tylenchina</taxon>
        <taxon>Tylenchomorpha</taxon>
        <taxon>Aphelenchoidea</taxon>
        <taxon>Aphelenchoididae</taxon>
        <taxon>Bursaphelenchus</taxon>
    </lineage>
</organism>
<evidence type="ECO:0000259" key="3">
    <source>
        <dbReference type="PROSITE" id="PS00125"/>
    </source>
</evidence>
<keyword evidence="5" id="KW-1185">Reference proteome</keyword>
<dbReference type="Gene3D" id="3.60.21.10">
    <property type="match status" value="1"/>
</dbReference>
<accession>A0A811KP98</accession>
<dbReference type="PROSITE" id="PS00125">
    <property type="entry name" value="SER_THR_PHOSPHATASE"/>
    <property type="match status" value="1"/>
</dbReference>